<gene>
    <name evidence="1" type="ORF">HPB50_004197</name>
</gene>
<dbReference type="Proteomes" id="UP000821845">
    <property type="component" value="Chromosome 2"/>
</dbReference>
<dbReference type="EMBL" id="CM023482">
    <property type="protein sequence ID" value="KAH6937816.1"/>
    <property type="molecule type" value="Genomic_DNA"/>
</dbReference>
<comment type="caution">
    <text evidence="1">The sequence shown here is derived from an EMBL/GenBank/DDBJ whole genome shotgun (WGS) entry which is preliminary data.</text>
</comment>
<keyword evidence="2" id="KW-1185">Reference proteome</keyword>
<protein>
    <submittedName>
        <fullName evidence="1">Uncharacterized protein</fullName>
    </submittedName>
</protein>
<evidence type="ECO:0000313" key="1">
    <source>
        <dbReference type="EMBL" id="KAH6937816.1"/>
    </source>
</evidence>
<proteinExistence type="predicted"/>
<accession>A0ACB7SS80</accession>
<sequence>MLRPRAIEDASTAASAHRVPHAACGGVGSRACQTLAVSGREGAASPALSSSKMGQSPIVTFGPAFVPAPPPGPLAASQMFARNSFGGGLSGPEGDERPMPFGAARGVF</sequence>
<organism evidence="1 2">
    <name type="scientific">Hyalomma asiaticum</name>
    <name type="common">Tick</name>
    <dbReference type="NCBI Taxonomy" id="266040"/>
    <lineage>
        <taxon>Eukaryota</taxon>
        <taxon>Metazoa</taxon>
        <taxon>Ecdysozoa</taxon>
        <taxon>Arthropoda</taxon>
        <taxon>Chelicerata</taxon>
        <taxon>Arachnida</taxon>
        <taxon>Acari</taxon>
        <taxon>Parasitiformes</taxon>
        <taxon>Ixodida</taxon>
        <taxon>Ixodoidea</taxon>
        <taxon>Ixodidae</taxon>
        <taxon>Hyalomminae</taxon>
        <taxon>Hyalomma</taxon>
    </lineage>
</organism>
<reference evidence="1" key="1">
    <citation type="submission" date="2020-05" db="EMBL/GenBank/DDBJ databases">
        <title>Large-scale comparative analyses of tick genomes elucidate their genetic diversity and vector capacities.</title>
        <authorList>
            <person name="Jia N."/>
            <person name="Wang J."/>
            <person name="Shi W."/>
            <person name="Du L."/>
            <person name="Sun Y."/>
            <person name="Zhan W."/>
            <person name="Jiang J."/>
            <person name="Wang Q."/>
            <person name="Zhang B."/>
            <person name="Ji P."/>
            <person name="Sakyi L.B."/>
            <person name="Cui X."/>
            <person name="Yuan T."/>
            <person name="Jiang B."/>
            <person name="Yang W."/>
            <person name="Lam T.T.-Y."/>
            <person name="Chang Q."/>
            <person name="Ding S."/>
            <person name="Wang X."/>
            <person name="Zhu J."/>
            <person name="Ruan X."/>
            <person name="Zhao L."/>
            <person name="Wei J."/>
            <person name="Que T."/>
            <person name="Du C."/>
            <person name="Cheng J."/>
            <person name="Dai P."/>
            <person name="Han X."/>
            <person name="Huang E."/>
            <person name="Gao Y."/>
            <person name="Liu J."/>
            <person name="Shao H."/>
            <person name="Ye R."/>
            <person name="Li L."/>
            <person name="Wei W."/>
            <person name="Wang X."/>
            <person name="Wang C."/>
            <person name="Yang T."/>
            <person name="Huo Q."/>
            <person name="Li W."/>
            <person name="Guo W."/>
            <person name="Chen H."/>
            <person name="Zhou L."/>
            <person name="Ni X."/>
            <person name="Tian J."/>
            <person name="Zhou Y."/>
            <person name="Sheng Y."/>
            <person name="Liu T."/>
            <person name="Pan Y."/>
            <person name="Xia L."/>
            <person name="Li J."/>
            <person name="Zhao F."/>
            <person name="Cao W."/>
        </authorList>
    </citation>
    <scope>NUCLEOTIDE SEQUENCE</scope>
    <source>
        <strain evidence="1">Hyas-2018</strain>
    </source>
</reference>
<name>A0ACB7SS80_HYAAI</name>
<evidence type="ECO:0000313" key="2">
    <source>
        <dbReference type="Proteomes" id="UP000821845"/>
    </source>
</evidence>